<accession>A0A0B7IY73</accession>
<dbReference type="GO" id="GO:0005829">
    <property type="term" value="C:cytosol"/>
    <property type="evidence" value="ECO:0007669"/>
    <property type="project" value="TreeGrafter"/>
</dbReference>
<dbReference type="GO" id="GO:0002949">
    <property type="term" value="P:tRNA threonylcarbamoyladenosine modification"/>
    <property type="evidence" value="ECO:0007669"/>
    <property type="project" value="InterPro"/>
</dbReference>
<gene>
    <name evidence="8" type="primary">yeaZ</name>
    <name evidence="8" type="ORF">BN1209_0323</name>
</gene>
<sequence>MQILAIDTSTEFLSLALWLDGRVLSRDIHAGQTHSQQILPTLRELLDEANIELTALDGIAFGAGPGSFTGLRIACGVAQGLAFGANLPVVAVSTLQALAQQSGADKVIACLDARMGEIYHAAYEKQNNAWIEVSAPALFKPEEAPKVTGNDWVGVGTGWLVYPEVLQTVYGEQLREMPKPDHSSHPTATSIAELALPTFEAGLARPAHEAAPIYIRNKVALKMSERVNR</sequence>
<dbReference type="KEGG" id="mbac:BN1209_0323"/>
<evidence type="ECO:0000256" key="6">
    <source>
        <dbReference type="ARBA" id="ARBA00032446"/>
    </source>
</evidence>
<dbReference type="InterPro" id="IPR043129">
    <property type="entry name" value="ATPase_NBD"/>
</dbReference>
<evidence type="ECO:0000256" key="2">
    <source>
        <dbReference type="ARBA" id="ARBA00010493"/>
    </source>
</evidence>
<evidence type="ECO:0000259" key="7">
    <source>
        <dbReference type="Pfam" id="PF00814"/>
    </source>
</evidence>
<dbReference type="SUPFAM" id="SSF53067">
    <property type="entry name" value="Actin-like ATPase domain"/>
    <property type="match status" value="2"/>
</dbReference>
<comment type="similarity">
    <text evidence="2">Belongs to the KAE1 / TsaD family. TsaB subfamily.</text>
</comment>
<evidence type="ECO:0000313" key="9">
    <source>
        <dbReference type="Proteomes" id="UP000056322"/>
    </source>
</evidence>
<dbReference type="PANTHER" id="PTHR11735">
    <property type="entry name" value="TRNA N6-ADENOSINE THREONYLCARBAMOYLTRANSFERASE"/>
    <property type="match status" value="1"/>
</dbReference>
<dbReference type="AlphaFoldDB" id="A0A0B7IY73"/>
<dbReference type="Gene3D" id="3.30.420.40">
    <property type="match status" value="2"/>
</dbReference>
<name>A0A0B7IY73_9PROT</name>
<dbReference type="STRING" id="1581680.BN1209_0323"/>
<dbReference type="HOGENOM" id="CLU_064886_2_0_4"/>
<feature type="domain" description="Gcp-like" evidence="7">
    <location>
        <begin position="30"/>
        <end position="219"/>
    </location>
</feature>
<dbReference type="NCBIfam" id="TIGR03725">
    <property type="entry name" value="T6A_YeaZ"/>
    <property type="match status" value="1"/>
</dbReference>
<dbReference type="Pfam" id="PF00814">
    <property type="entry name" value="TsaD"/>
    <property type="match status" value="1"/>
</dbReference>
<dbReference type="InterPro" id="IPR022496">
    <property type="entry name" value="T6A_TsaB"/>
</dbReference>
<protein>
    <recommendedName>
        <fullName evidence="3">tRNA threonylcarbamoyladenosine biosynthesis protein TsaB</fullName>
    </recommendedName>
    <alternativeName>
        <fullName evidence="6">t(6)A37 threonylcarbamoyladenosine biosynthesis protein TsaB</fullName>
    </alternativeName>
</protein>
<dbReference type="OrthoDB" id="9809995at2"/>
<evidence type="ECO:0000313" key="8">
    <source>
        <dbReference type="EMBL" id="CEN55376.1"/>
    </source>
</evidence>
<evidence type="ECO:0000256" key="4">
    <source>
        <dbReference type="ARBA" id="ARBA00022490"/>
    </source>
</evidence>
<dbReference type="FunFam" id="3.30.420.40:FF:000097">
    <property type="entry name" value="tRNA threonylcarbamoyladenosine biosynthesis protein TsaB"/>
    <property type="match status" value="1"/>
</dbReference>
<dbReference type="PANTHER" id="PTHR11735:SF11">
    <property type="entry name" value="TRNA THREONYLCARBAMOYLADENOSINE BIOSYNTHESIS PROTEIN TSAB"/>
    <property type="match status" value="1"/>
</dbReference>
<evidence type="ECO:0000256" key="1">
    <source>
        <dbReference type="ARBA" id="ARBA00004496"/>
    </source>
</evidence>
<keyword evidence="5" id="KW-0819">tRNA processing</keyword>
<dbReference type="EMBL" id="LN794158">
    <property type="protein sequence ID" value="CEN55376.1"/>
    <property type="molecule type" value="Genomic_DNA"/>
</dbReference>
<dbReference type="Proteomes" id="UP000056322">
    <property type="component" value="Chromosome 1"/>
</dbReference>
<reference evidence="9" key="1">
    <citation type="submission" date="2014-12" db="EMBL/GenBank/DDBJ databases">
        <authorList>
            <person name="Salcher M.M."/>
        </authorList>
    </citation>
    <scope>NUCLEOTIDE SEQUENCE [LARGE SCALE GENOMIC DNA]</scope>
    <source>
        <strain evidence="9">MMS-10A-171</strain>
    </source>
</reference>
<dbReference type="CDD" id="cd24032">
    <property type="entry name" value="ASKHA_NBD_TsaB"/>
    <property type="match status" value="1"/>
</dbReference>
<proteinExistence type="inferred from homology"/>
<dbReference type="InterPro" id="IPR000905">
    <property type="entry name" value="Gcp-like_dom"/>
</dbReference>
<evidence type="ECO:0000256" key="3">
    <source>
        <dbReference type="ARBA" id="ARBA00019012"/>
    </source>
</evidence>
<keyword evidence="9" id="KW-1185">Reference proteome</keyword>
<keyword evidence="4" id="KW-0963">Cytoplasm</keyword>
<organism evidence="8 9">
    <name type="scientific">Candidatus Methylopumilus turicensis</name>
    <dbReference type="NCBI Taxonomy" id="1581680"/>
    <lineage>
        <taxon>Bacteria</taxon>
        <taxon>Pseudomonadati</taxon>
        <taxon>Pseudomonadota</taxon>
        <taxon>Betaproteobacteria</taxon>
        <taxon>Nitrosomonadales</taxon>
        <taxon>Methylophilaceae</taxon>
        <taxon>Candidatus Methylopumilus</taxon>
    </lineage>
</organism>
<comment type="subcellular location">
    <subcellularLocation>
        <location evidence="1">Cytoplasm</location>
    </subcellularLocation>
</comment>
<evidence type="ECO:0000256" key="5">
    <source>
        <dbReference type="ARBA" id="ARBA00022694"/>
    </source>
</evidence>
<dbReference type="RefSeq" id="WP_045750656.1">
    <property type="nucleotide sequence ID" value="NZ_LN794158.1"/>
</dbReference>